<organism evidence="4 5">
    <name type="scientific">Zunongwangia atlantica 22II14-10F7</name>
    <dbReference type="NCBI Taxonomy" id="1185767"/>
    <lineage>
        <taxon>Bacteria</taxon>
        <taxon>Pseudomonadati</taxon>
        <taxon>Bacteroidota</taxon>
        <taxon>Flavobacteriia</taxon>
        <taxon>Flavobacteriales</taxon>
        <taxon>Flavobacteriaceae</taxon>
        <taxon>Zunongwangia</taxon>
    </lineage>
</organism>
<keyword evidence="1 2" id="KW-0732">Signal</keyword>
<protein>
    <recommendedName>
        <fullName evidence="3">DUF4114 domain-containing protein</fullName>
    </recommendedName>
</protein>
<gene>
    <name evidence="4" type="ORF">IIF7_01285</name>
</gene>
<dbReference type="Pfam" id="PF13448">
    <property type="entry name" value="DUF4114"/>
    <property type="match status" value="1"/>
</dbReference>
<evidence type="ECO:0000256" key="1">
    <source>
        <dbReference type="ARBA" id="ARBA00022729"/>
    </source>
</evidence>
<dbReference type="AlphaFoldDB" id="A0A1Y1T9I8"/>
<feature type="chain" id="PRO_5012801850" description="DUF4114 domain-containing protein" evidence="2">
    <location>
        <begin position="19"/>
        <end position="814"/>
    </location>
</feature>
<dbReference type="STRING" id="1185767.IIF7_01285"/>
<dbReference type="RefSeq" id="WP_084839852.1">
    <property type="nucleotide sequence ID" value="NZ_ARYN01000001.1"/>
</dbReference>
<keyword evidence="5" id="KW-1185">Reference proteome</keyword>
<evidence type="ECO:0000313" key="4">
    <source>
        <dbReference type="EMBL" id="ORL47352.1"/>
    </source>
</evidence>
<dbReference type="OrthoDB" id="1204817at2"/>
<feature type="domain" description="DUF4114" evidence="3">
    <location>
        <begin position="146"/>
        <end position="229"/>
    </location>
</feature>
<dbReference type="NCBIfam" id="TIGR04183">
    <property type="entry name" value="Por_Secre_tail"/>
    <property type="match status" value="1"/>
</dbReference>
<dbReference type="EMBL" id="ARYN01000001">
    <property type="protein sequence ID" value="ORL47352.1"/>
    <property type="molecule type" value="Genomic_DNA"/>
</dbReference>
<feature type="signal peptide" evidence="2">
    <location>
        <begin position="1"/>
        <end position="18"/>
    </location>
</feature>
<proteinExistence type="predicted"/>
<dbReference type="InterPro" id="IPR026444">
    <property type="entry name" value="Secre_tail"/>
</dbReference>
<dbReference type="Proteomes" id="UP000192746">
    <property type="component" value="Unassembled WGS sequence"/>
</dbReference>
<evidence type="ECO:0000313" key="5">
    <source>
        <dbReference type="Proteomes" id="UP000192746"/>
    </source>
</evidence>
<accession>A0A1Y1T9I8</accession>
<evidence type="ECO:0000259" key="3">
    <source>
        <dbReference type="Pfam" id="PF13448"/>
    </source>
</evidence>
<name>A0A1Y1T9I8_9FLAO</name>
<reference evidence="4 5" key="1">
    <citation type="submission" date="2013-04" db="EMBL/GenBank/DDBJ databases">
        <title>Zunongwangia sp. 22II14-10F7 Genome Sequencing.</title>
        <authorList>
            <person name="Lai Q."/>
            <person name="Shao Z."/>
        </authorList>
    </citation>
    <scope>NUCLEOTIDE SEQUENCE [LARGE SCALE GENOMIC DNA]</scope>
    <source>
        <strain evidence="4 5">22II14-10F7</strain>
    </source>
</reference>
<dbReference type="InterPro" id="IPR025193">
    <property type="entry name" value="DUF4114"/>
</dbReference>
<comment type="caution">
    <text evidence="4">The sequence shown here is derived from an EMBL/GenBank/DDBJ whole genome shotgun (WGS) entry which is preliminary data.</text>
</comment>
<evidence type="ECO:0000256" key="2">
    <source>
        <dbReference type="SAM" id="SignalP"/>
    </source>
</evidence>
<sequence length="814" mass="90398">MKQKLLFLCLLVSFFGTAQDYNFLGTYDDQGVPNYLVGRDNISAATMQMISDALPEGYPVPDYNPHYITAGYDTDLILDKDAAVWVTFVKEGAGYKNVLGFYTYDINAPKQPKPEPKDITIIFPNVSGAGSGGGLYAGDKVKIGDFKAGTGIGWVLLANGWKGYVTGGHWQVFSNPDYNPEADPELRKHNVLLADPENERVILGFEDIRRDYASCDQDFNDALFYVTANPYDAIRTANYVDIKSATDVSSANLGGLESNGDLASLIAKRNFSRIKENNFKDHKRTQSKYKAQGPFMKNSQVKLESLLPETGMFGSEQSYESSPEDLLAITNAKEIFSVDYYQGDMRVAAALATLTDNGIYDHSKVICDRLNSSSLEDIRTIKLAGHEIIMIKILRASGQLEYALNFSVQLNGSGGNKLYSFWNIGDYPKGNYANFQIWGGSMGQVSTLAKHVIDTFKATNGLSFNIEESEIPSVFVKKGVYKNGQLHLRIKNNSGATAVNFQGNIRSTEVASETDFNKNIALAAEYEEEVLINAGSLFDVGLEIQGNNSPKADALYLADGPWGIDYSEAETKINSFSITEAKLHNFSNNSYQIERNVNVNGEIYGILNVFRNVLAGDQQFYTDGFEALEFTSKSNLPIEVILVTDGLTDWNKRYRYAIETNEDGKIYNLRLSDFSNDSESFKGEPLKGIVFSVQGNYSAFQQFNVNIENVQFTNFREIPSQENPIAVVDTPVKKAYNYPNPFRNNTSLVLPKSGKNVKVMIFDMGGKMVHNKEYELENGKIEVPIQLKSVPPGIYNSIIIVDNKDKSQIGLVVN</sequence>